<dbReference type="STRING" id="1469948.GCA_000732725_02403"/>
<sequence>MMEALIHLDSSILLFIQDFIRNDILTPFFIFITTLGNSGFIWISISVLLLIFPRTRKIGCMGICALIMSLIINNMILKNLVERSRPYDAITALVPLIHKPADFSFPSGHTASAFAAGCIFYRKLPKKIGIPTLILAFLIAISRLYLGVHYPSDVIAGMFSGIAISFMAEMVINASTVTQKKIKEGV</sequence>
<feature type="transmembrane region" description="Helical" evidence="7">
    <location>
        <begin position="154"/>
        <end position="172"/>
    </location>
</feature>
<dbReference type="EMBL" id="SLUO01000023">
    <property type="protein sequence ID" value="TCL53994.1"/>
    <property type="molecule type" value="Genomic_DNA"/>
</dbReference>
<dbReference type="Proteomes" id="UP000295718">
    <property type="component" value="Unassembled WGS sequence"/>
</dbReference>
<evidence type="ECO:0000256" key="2">
    <source>
        <dbReference type="ARBA" id="ARBA00022475"/>
    </source>
</evidence>
<proteinExistence type="predicted"/>
<keyword evidence="2" id="KW-1003">Cell membrane</keyword>
<dbReference type="Gene3D" id="1.20.144.10">
    <property type="entry name" value="Phosphatidic acid phosphatase type 2/haloperoxidase"/>
    <property type="match status" value="1"/>
</dbReference>
<keyword evidence="3 7" id="KW-0812">Transmembrane</keyword>
<feature type="transmembrane region" description="Helical" evidence="7">
    <location>
        <begin position="58"/>
        <end position="77"/>
    </location>
</feature>
<evidence type="ECO:0000313" key="10">
    <source>
        <dbReference type="Proteomes" id="UP000295718"/>
    </source>
</evidence>
<dbReference type="InterPro" id="IPR000326">
    <property type="entry name" value="PAP2/HPO"/>
</dbReference>
<feature type="transmembrane region" description="Helical" evidence="7">
    <location>
        <begin position="128"/>
        <end position="148"/>
    </location>
</feature>
<reference evidence="9 10" key="1">
    <citation type="submission" date="2019-03" db="EMBL/GenBank/DDBJ databases">
        <title>Genomic Encyclopedia of Type Strains, Phase IV (KMG-IV): sequencing the most valuable type-strain genomes for metagenomic binning, comparative biology and taxonomic classification.</title>
        <authorList>
            <person name="Goeker M."/>
        </authorList>
    </citation>
    <scope>NUCLEOTIDE SEQUENCE [LARGE SCALE GENOMIC DNA]</scope>
    <source>
        <strain evidence="9 10">DSM 100556</strain>
    </source>
</reference>
<dbReference type="InterPro" id="IPR036938">
    <property type="entry name" value="PAP2/HPO_sf"/>
</dbReference>
<dbReference type="AlphaFoldDB" id="A0A4R1QT14"/>
<name>A0A4R1QT14_9FIRM</name>
<comment type="caution">
    <text evidence="9">The sequence shown here is derived from an EMBL/GenBank/DDBJ whole genome shotgun (WGS) entry which is preliminary data.</text>
</comment>
<evidence type="ECO:0000259" key="8">
    <source>
        <dbReference type="SMART" id="SM00014"/>
    </source>
</evidence>
<protein>
    <submittedName>
        <fullName evidence="9">Undecaprenyl-diphosphatase</fullName>
    </submittedName>
</protein>
<evidence type="ECO:0000256" key="7">
    <source>
        <dbReference type="SAM" id="Phobius"/>
    </source>
</evidence>
<keyword evidence="6 7" id="KW-0472">Membrane</keyword>
<dbReference type="SMART" id="SM00014">
    <property type="entry name" value="acidPPc"/>
    <property type="match status" value="1"/>
</dbReference>
<feature type="domain" description="Phosphatidic acid phosphatase type 2/haloperoxidase" evidence="8">
    <location>
        <begin position="58"/>
        <end position="169"/>
    </location>
</feature>
<dbReference type="CDD" id="cd03392">
    <property type="entry name" value="PAP2_like_2"/>
    <property type="match status" value="1"/>
</dbReference>
<feature type="transmembrane region" description="Helical" evidence="7">
    <location>
        <begin position="103"/>
        <end position="121"/>
    </location>
</feature>
<feature type="transmembrane region" description="Helical" evidence="7">
    <location>
        <begin position="28"/>
        <end position="51"/>
    </location>
</feature>
<dbReference type="GO" id="GO:0005886">
    <property type="term" value="C:plasma membrane"/>
    <property type="evidence" value="ECO:0007669"/>
    <property type="project" value="UniProtKB-SubCell"/>
</dbReference>
<dbReference type="SUPFAM" id="SSF48317">
    <property type="entry name" value="Acid phosphatase/Vanadium-dependent haloperoxidase"/>
    <property type="match status" value="1"/>
</dbReference>
<evidence type="ECO:0000256" key="1">
    <source>
        <dbReference type="ARBA" id="ARBA00004651"/>
    </source>
</evidence>
<keyword evidence="5 7" id="KW-1133">Transmembrane helix</keyword>
<dbReference type="PANTHER" id="PTHR14969:SF62">
    <property type="entry name" value="DECAPRENYLPHOSPHORYL-5-PHOSPHORIBOSE PHOSPHATASE RV3807C-RELATED"/>
    <property type="match status" value="1"/>
</dbReference>
<keyword evidence="4" id="KW-0378">Hydrolase</keyword>
<dbReference type="Pfam" id="PF01569">
    <property type="entry name" value="PAP2"/>
    <property type="match status" value="1"/>
</dbReference>
<evidence type="ECO:0000256" key="6">
    <source>
        <dbReference type="ARBA" id="ARBA00023136"/>
    </source>
</evidence>
<organism evidence="9 10">
    <name type="scientific">Kineothrix alysoides</name>
    <dbReference type="NCBI Taxonomy" id="1469948"/>
    <lineage>
        <taxon>Bacteria</taxon>
        <taxon>Bacillati</taxon>
        <taxon>Bacillota</taxon>
        <taxon>Clostridia</taxon>
        <taxon>Lachnospirales</taxon>
        <taxon>Lachnospiraceae</taxon>
        <taxon>Kineothrix</taxon>
    </lineage>
</organism>
<evidence type="ECO:0000256" key="4">
    <source>
        <dbReference type="ARBA" id="ARBA00022801"/>
    </source>
</evidence>
<comment type="subcellular location">
    <subcellularLocation>
        <location evidence="1">Cell membrane</location>
        <topology evidence="1">Multi-pass membrane protein</topology>
    </subcellularLocation>
</comment>
<dbReference type="PANTHER" id="PTHR14969">
    <property type="entry name" value="SPHINGOSINE-1-PHOSPHATE PHOSPHOHYDROLASE"/>
    <property type="match status" value="1"/>
</dbReference>
<evidence type="ECO:0000256" key="3">
    <source>
        <dbReference type="ARBA" id="ARBA00022692"/>
    </source>
</evidence>
<keyword evidence="10" id="KW-1185">Reference proteome</keyword>
<evidence type="ECO:0000256" key="5">
    <source>
        <dbReference type="ARBA" id="ARBA00022989"/>
    </source>
</evidence>
<gene>
    <name evidence="9" type="ORF">EDD76_1235</name>
</gene>
<evidence type="ECO:0000313" key="9">
    <source>
        <dbReference type="EMBL" id="TCL53994.1"/>
    </source>
</evidence>
<dbReference type="GO" id="GO:0016787">
    <property type="term" value="F:hydrolase activity"/>
    <property type="evidence" value="ECO:0007669"/>
    <property type="project" value="UniProtKB-KW"/>
</dbReference>
<accession>A0A4R1QT14</accession>